<evidence type="ECO:0000313" key="7">
    <source>
        <dbReference type="EMBL" id="CAB4849426.1"/>
    </source>
</evidence>
<comment type="similarity">
    <text evidence="1">Belongs to the ATP-dependent AMP-binding enzyme family.</text>
</comment>
<proteinExistence type="inferred from homology"/>
<dbReference type="InterPro" id="IPR000873">
    <property type="entry name" value="AMP-dep_synth/lig_dom"/>
</dbReference>
<protein>
    <submittedName>
        <fullName evidence="8">Unannotated protein</fullName>
    </submittedName>
</protein>
<dbReference type="Pfam" id="PF00501">
    <property type="entry name" value="AMP-binding"/>
    <property type="match status" value="1"/>
</dbReference>
<evidence type="ECO:0000313" key="9">
    <source>
        <dbReference type="EMBL" id="CAB5035643.1"/>
    </source>
</evidence>
<evidence type="ECO:0000256" key="3">
    <source>
        <dbReference type="ARBA" id="ARBA00022832"/>
    </source>
</evidence>
<evidence type="ECO:0000259" key="6">
    <source>
        <dbReference type="Pfam" id="PF13193"/>
    </source>
</evidence>
<feature type="domain" description="AMP-binding enzyme C-terminal" evidence="6">
    <location>
        <begin position="434"/>
        <end position="508"/>
    </location>
</feature>
<gene>
    <name evidence="7" type="ORF">UFOPK3268_00780</name>
    <name evidence="8" type="ORF">UFOPK3752_01358</name>
    <name evidence="9" type="ORF">UFOPK4150_01524</name>
</gene>
<dbReference type="PANTHER" id="PTHR43859:SF4">
    <property type="entry name" value="BUTANOATE--COA LIGASE AAE1-RELATED"/>
    <property type="match status" value="1"/>
</dbReference>
<evidence type="ECO:0000256" key="1">
    <source>
        <dbReference type="ARBA" id="ARBA00006432"/>
    </source>
</evidence>
<dbReference type="InterPro" id="IPR042099">
    <property type="entry name" value="ANL_N_sf"/>
</dbReference>
<feature type="domain" description="AMP-dependent synthetase/ligase" evidence="5">
    <location>
        <begin position="19"/>
        <end position="384"/>
    </location>
</feature>
<dbReference type="InterPro" id="IPR025110">
    <property type="entry name" value="AMP-bd_C"/>
</dbReference>
<evidence type="ECO:0000256" key="2">
    <source>
        <dbReference type="ARBA" id="ARBA00022598"/>
    </source>
</evidence>
<dbReference type="CDD" id="cd12118">
    <property type="entry name" value="ttLC_FACS_AEE21_like"/>
    <property type="match status" value="1"/>
</dbReference>
<keyword evidence="3" id="KW-0276">Fatty acid metabolism</keyword>
<name>A0A6J7JRR9_9ZZZZ</name>
<dbReference type="AlphaFoldDB" id="A0A6J7JRR9"/>
<evidence type="ECO:0000256" key="4">
    <source>
        <dbReference type="ARBA" id="ARBA00023098"/>
    </source>
</evidence>
<dbReference type="GO" id="GO:0016874">
    <property type="term" value="F:ligase activity"/>
    <property type="evidence" value="ECO:0007669"/>
    <property type="project" value="UniProtKB-KW"/>
</dbReference>
<reference evidence="8" key="1">
    <citation type="submission" date="2020-05" db="EMBL/GenBank/DDBJ databases">
        <authorList>
            <person name="Chiriac C."/>
            <person name="Salcher M."/>
            <person name="Ghai R."/>
            <person name="Kavagutti S V."/>
        </authorList>
    </citation>
    <scope>NUCLEOTIDE SEQUENCE</scope>
</reference>
<dbReference type="EMBL" id="CAFBND010000052">
    <property type="protein sequence ID" value="CAB4945985.1"/>
    <property type="molecule type" value="Genomic_DNA"/>
</dbReference>
<dbReference type="FunFam" id="3.30.300.30:FF:000008">
    <property type="entry name" value="2,3-dihydroxybenzoate-AMP ligase"/>
    <property type="match status" value="1"/>
</dbReference>
<evidence type="ECO:0000259" key="5">
    <source>
        <dbReference type="Pfam" id="PF00501"/>
    </source>
</evidence>
<evidence type="ECO:0000313" key="8">
    <source>
        <dbReference type="EMBL" id="CAB4945985.1"/>
    </source>
</evidence>
<dbReference type="InterPro" id="IPR020845">
    <property type="entry name" value="AMP-binding_CS"/>
</dbReference>
<dbReference type="GO" id="GO:0006631">
    <property type="term" value="P:fatty acid metabolic process"/>
    <property type="evidence" value="ECO:0007669"/>
    <property type="project" value="UniProtKB-KW"/>
</dbReference>
<dbReference type="InterPro" id="IPR045851">
    <property type="entry name" value="AMP-bd_C_sf"/>
</dbReference>
<dbReference type="SUPFAM" id="SSF56801">
    <property type="entry name" value="Acetyl-CoA synthetase-like"/>
    <property type="match status" value="1"/>
</dbReference>
<dbReference type="PROSITE" id="PS00455">
    <property type="entry name" value="AMP_BINDING"/>
    <property type="match status" value="1"/>
</dbReference>
<dbReference type="Gene3D" id="3.30.300.30">
    <property type="match status" value="1"/>
</dbReference>
<dbReference type="Pfam" id="PF13193">
    <property type="entry name" value="AMP-binding_C"/>
    <property type="match status" value="1"/>
</dbReference>
<dbReference type="EMBL" id="CAFBIZ010000084">
    <property type="protein sequence ID" value="CAB4849426.1"/>
    <property type="molecule type" value="Genomic_DNA"/>
</dbReference>
<organism evidence="8">
    <name type="scientific">freshwater metagenome</name>
    <dbReference type="NCBI Taxonomy" id="449393"/>
    <lineage>
        <taxon>unclassified sequences</taxon>
        <taxon>metagenomes</taxon>
        <taxon>ecological metagenomes</taxon>
    </lineage>
</organism>
<keyword evidence="4" id="KW-0443">Lipid metabolism</keyword>
<dbReference type="Gene3D" id="3.40.50.12780">
    <property type="entry name" value="N-terminal domain of ligase-like"/>
    <property type="match status" value="1"/>
</dbReference>
<accession>A0A6J7JRR9</accession>
<keyword evidence="2" id="KW-0436">Ligase</keyword>
<dbReference type="PANTHER" id="PTHR43859">
    <property type="entry name" value="ACYL-ACTIVATING ENZYME"/>
    <property type="match status" value="1"/>
</dbReference>
<sequence>MDIQENGFTFTPLTPTAFLERSANVFRDRIAIIDGALRFTYQEYYERSLALTGALAGLGVEPGDRVAALCVNSHVMLEMHHGVPMRGAVLVPLNTRLSAPELAYILEHSGARVLVASSELAAVAREIAADVGVRLVIAGGEGDEYEQLLIAATPALVPCTDEASMIAINYTSGTTGKPKGVMYHHRGAYLQSLAMAFHTRLESDSRYLWTLPMFHCNGWCFTWAVGAAGGTHVCLRAIDPTEIWRLLRDEGITHFSGAPTVLTMISSAPEATGGPALTRRINVNTGGAPPSPTLLLRMSDRSLDVTHLYGLTETFGPLAINEWQPQWSERSPDEQSVLRARQGVANVVADRVRVVTAEGHDVEADGIAMGELVTRGNVVMLGYYRDSEATERAEIDGWMRTGDVGVMHGDGYIEIRDRSKDVIISGGENISSVEVEQAVDSHPAVLESAVVARKDDHWGEVPVAYVTLKPGATATEVDIIGHVRARLAGFKAPKHVVFADLPKTATGKIRKNELRQLEVEIRVASAGAPPTPS</sequence>
<dbReference type="EMBL" id="CAFBPU010000032">
    <property type="protein sequence ID" value="CAB5035643.1"/>
    <property type="molecule type" value="Genomic_DNA"/>
</dbReference>